<accession>A0ABS6VQF9</accession>
<dbReference type="Pfam" id="PF00149">
    <property type="entry name" value="Metallophos"/>
    <property type="match status" value="1"/>
</dbReference>
<keyword evidence="3" id="KW-1185">Reference proteome</keyword>
<organism evidence="2 3">
    <name type="scientific">Zhongshania aquimaris</name>
    <dbReference type="NCBI Taxonomy" id="2857107"/>
    <lineage>
        <taxon>Bacteria</taxon>
        <taxon>Pseudomonadati</taxon>
        <taxon>Pseudomonadota</taxon>
        <taxon>Gammaproteobacteria</taxon>
        <taxon>Cellvibrionales</taxon>
        <taxon>Spongiibacteraceae</taxon>
        <taxon>Zhongshania</taxon>
    </lineage>
</organism>
<protein>
    <submittedName>
        <fullName evidence="2">Metallophosphoesterase</fullName>
    </submittedName>
</protein>
<dbReference type="Proteomes" id="UP001166291">
    <property type="component" value="Unassembled WGS sequence"/>
</dbReference>
<dbReference type="InterPro" id="IPR029052">
    <property type="entry name" value="Metallo-depent_PP-like"/>
</dbReference>
<gene>
    <name evidence="2" type="ORF">KXJ70_07195</name>
</gene>
<evidence type="ECO:0000313" key="2">
    <source>
        <dbReference type="EMBL" id="MBW2940552.1"/>
    </source>
</evidence>
<dbReference type="Gene3D" id="3.60.21.10">
    <property type="match status" value="1"/>
</dbReference>
<feature type="domain" description="Calcineurin-like phosphoesterase" evidence="1">
    <location>
        <begin position="12"/>
        <end position="230"/>
    </location>
</feature>
<dbReference type="PANTHER" id="PTHR37844">
    <property type="entry name" value="SER/THR PROTEIN PHOSPHATASE SUPERFAMILY (AFU_ORTHOLOGUE AFUA_1G14840)"/>
    <property type="match status" value="1"/>
</dbReference>
<sequence>MNGKQGQCQKLKISITSDRHHEFGWDYLTRDTLPVDADIYVLAGDIDVGTRALEWAASLGKPVLYVPGNHEFYRGNLEQIEYAFREESKSYPNVDVLQNDVVVMGDTRFLGTVLWTDYEIYNNAEYGMTIAEHYLADHRLITTGLGKNCCFFSAKLAQQRHIRNRTWLEMELQKQWSGKTVVITHHAPHSLSVNQRFSGDPLTPAFASDLTEILSTYDIDIWLHGHMHDPVNYTLFDTRVICNPRGYEGTDETNNFTPNLIIEI</sequence>
<evidence type="ECO:0000259" key="1">
    <source>
        <dbReference type="Pfam" id="PF00149"/>
    </source>
</evidence>
<dbReference type="SUPFAM" id="SSF56300">
    <property type="entry name" value="Metallo-dependent phosphatases"/>
    <property type="match status" value="1"/>
</dbReference>
<reference evidence="2" key="1">
    <citation type="submission" date="2021-07" db="EMBL/GenBank/DDBJ databases">
        <title>Zhongshania sp. CAU 1632 isolated from seawater.</title>
        <authorList>
            <person name="Kim W."/>
        </authorList>
    </citation>
    <scope>NUCLEOTIDE SEQUENCE</scope>
    <source>
        <strain evidence="2">CAU 1632</strain>
    </source>
</reference>
<dbReference type="InterPro" id="IPR004843">
    <property type="entry name" value="Calcineurin-like_PHP"/>
</dbReference>
<dbReference type="EMBL" id="JAHWDQ010000001">
    <property type="protein sequence ID" value="MBW2940552.1"/>
    <property type="molecule type" value="Genomic_DNA"/>
</dbReference>
<dbReference type="RefSeq" id="WP_219042741.1">
    <property type="nucleotide sequence ID" value="NZ_JAHWDQ010000001.1"/>
</dbReference>
<evidence type="ECO:0000313" key="3">
    <source>
        <dbReference type="Proteomes" id="UP001166291"/>
    </source>
</evidence>
<dbReference type="PANTHER" id="PTHR37844:SF2">
    <property type="entry name" value="SER_THR PROTEIN PHOSPHATASE SUPERFAMILY (AFU_ORTHOLOGUE AFUA_1G14840)"/>
    <property type="match status" value="1"/>
</dbReference>
<comment type="caution">
    <text evidence="2">The sequence shown here is derived from an EMBL/GenBank/DDBJ whole genome shotgun (WGS) entry which is preliminary data.</text>
</comment>
<proteinExistence type="predicted"/>
<name>A0ABS6VQF9_9GAMM</name>